<dbReference type="AlphaFoldDB" id="A0A4R6RK33"/>
<evidence type="ECO:0000259" key="8">
    <source>
        <dbReference type="PROSITE" id="PS51192"/>
    </source>
</evidence>
<dbReference type="InterPro" id="IPR014001">
    <property type="entry name" value="Helicase_ATP-bd"/>
</dbReference>
<keyword evidence="3 6" id="KW-0347">Helicase</keyword>
<evidence type="ECO:0000256" key="3">
    <source>
        <dbReference type="ARBA" id="ARBA00022806"/>
    </source>
</evidence>
<organism evidence="10 11">
    <name type="scientific">Oharaeibacter diazotrophicus</name>
    <dbReference type="NCBI Taxonomy" id="1920512"/>
    <lineage>
        <taxon>Bacteria</taxon>
        <taxon>Pseudomonadati</taxon>
        <taxon>Pseudomonadota</taxon>
        <taxon>Alphaproteobacteria</taxon>
        <taxon>Hyphomicrobiales</taxon>
        <taxon>Pleomorphomonadaceae</taxon>
        <taxon>Oharaeibacter</taxon>
    </lineage>
</organism>
<dbReference type="Pfam" id="PF00270">
    <property type="entry name" value="DEAD"/>
    <property type="match status" value="1"/>
</dbReference>
<feature type="domain" description="Helicase ATP-binding" evidence="8">
    <location>
        <begin position="30"/>
        <end position="206"/>
    </location>
</feature>
<dbReference type="SMART" id="SM00490">
    <property type="entry name" value="HELICc"/>
    <property type="match status" value="1"/>
</dbReference>
<dbReference type="Gene3D" id="3.40.50.300">
    <property type="entry name" value="P-loop containing nucleotide triphosphate hydrolases"/>
    <property type="match status" value="2"/>
</dbReference>
<dbReference type="InterPro" id="IPR027417">
    <property type="entry name" value="P-loop_NTPase"/>
</dbReference>
<dbReference type="InterPro" id="IPR012677">
    <property type="entry name" value="Nucleotide-bd_a/b_plait_sf"/>
</dbReference>
<dbReference type="InterPro" id="IPR044742">
    <property type="entry name" value="DEAD/DEAH_RhlB"/>
</dbReference>
<dbReference type="Gene3D" id="3.30.70.330">
    <property type="match status" value="1"/>
</dbReference>
<dbReference type="Pfam" id="PF00271">
    <property type="entry name" value="Helicase_C"/>
    <property type="match status" value="1"/>
</dbReference>
<dbReference type="Pfam" id="PF03880">
    <property type="entry name" value="DbpA"/>
    <property type="match status" value="1"/>
</dbReference>
<dbReference type="InterPro" id="IPR001650">
    <property type="entry name" value="Helicase_C-like"/>
</dbReference>
<dbReference type="InterPro" id="IPR005580">
    <property type="entry name" value="DbpA/CsdA_RNA-bd_dom"/>
</dbReference>
<dbReference type="GO" id="GO:0005829">
    <property type="term" value="C:cytosol"/>
    <property type="evidence" value="ECO:0007669"/>
    <property type="project" value="TreeGrafter"/>
</dbReference>
<evidence type="ECO:0000256" key="1">
    <source>
        <dbReference type="ARBA" id="ARBA00022741"/>
    </source>
</evidence>
<feature type="domain" description="Helicase C-terminal" evidence="9">
    <location>
        <begin position="229"/>
        <end position="396"/>
    </location>
</feature>
<dbReference type="OrthoDB" id="9805696at2"/>
<reference evidence="10 11" key="1">
    <citation type="submission" date="2019-03" db="EMBL/GenBank/DDBJ databases">
        <title>Genomic Encyclopedia of Type Strains, Phase IV (KMG-IV): sequencing the most valuable type-strain genomes for metagenomic binning, comparative biology and taxonomic classification.</title>
        <authorList>
            <person name="Goeker M."/>
        </authorList>
    </citation>
    <scope>NUCLEOTIDE SEQUENCE [LARGE SCALE GENOMIC DNA]</scope>
    <source>
        <strain evidence="10 11">DSM 102969</strain>
    </source>
</reference>
<dbReference type="CDD" id="cd12252">
    <property type="entry name" value="RRM_DbpA"/>
    <property type="match status" value="1"/>
</dbReference>
<dbReference type="SMART" id="SM00487">
    <property type="entry name" value="DEXDc"/>
    <property type="match status" value="1"/>
</dbReference>
<dbReference type="PROSITE" id="PS51194">
    <property type="entry name" value="HELICASE_CTER"/>
    <property type="match status" value="1"/>
</dbReference>
<evidence type="ECO:0000313" key="10">
    <source>
        <dbReference type="EMBL" id="TDP86465.1"/>
    </source>
</evidence>
<feature type="region of interest" description="Disordered" evidence="7">
    <location>
        <begin position="519"/>
        <end position="563"/>
    </location>
</feature>
<dbReference type="CDD" id="cd18787">
    <property type="entry name" value="SF2_C_DEAD"/>
    <property type="match status" value="1"/>
</dbReference>
<dbReference type="GO" id="GO:0016787">
    <property type="term" value="F:hydrolase activity"/>
    <property type="evidence" value="ECO:0007669"/>
    <property type="project" value="UniProtKB-KW"/>
</dbReference>
<comment type="similarity">
    <text evidence="5 6">Belongs to the DEAD box helicase family.</text>
</comment>
<dbReference type="PANTHER" id="PTHR47959:SF1">
    <property type="entry name" value="ATP-DEPENDENT RNA HELICASE DBPA"/>
    <property type="match status" value="1"/>
</dbReference>
<comment type="caution">
    <text evidence="10">The sequence shown here is derived from an EMBL/GenBank/DDBJ whole genome shotgun (WGS) entry which is preliminary data.</text>
</comment>
<gene>
    <name evidence="10" type="ORF">EDD54_0340</name>
</gene>
<dbReference type="PROSITE" id="PS00039">
    <property type="entry name" value="DEAD_ATP_HELICASE"/>
    <property type="match status" value="1"/>
</dbReference>
<dbReference type="InterPro" id="IPR050079">
    <property type="entry name" value="DEAD_box_RNA_helicase"/>
</dbReference>
<evidence type="ECO:0000256" key="6">
    <source>
        <dbReference type="RuleBase" id="RU000492"/>
    </source>
</evidence>
<keyword evidence="2 6" id="KW-0378">Hydrolase</keyword>
<evidence type="ECO:0000256" key="4">
    <source>
        <dbReference type="ARBA" id="ARBA00022840"/>
    </source>
</evidence>
<dbReference type="SUPFAM" id="SSF52540">
    <property type="entry name" value="P-loop containing nucleoside triphosphate hydrolases"/>
    <property type="match status" value="1"/>
</dbReference>
<evidence type="ECO:0000256" key="2">
    <source>
        <dbReference type="ARBA" id="ARBA00022801"/>
    </source>
</evidence>
<keyword evidence="1 6" id="KW-0547">Nucleotide-binding</keyword>
<evidence type="ECO:0000256" key="7">
    <source>
        <dbReference type="SAM" id="MobiDB-lite"/>
    </source>
</evidence>
<dbReference type="InterPro" id="IPR011545">
    <property type="entry name" value="DEAD/DEAH_box_helicase_dom"/>
</dbReference>
<protein>
    <submittedName>
        <fullName evidence="10">ATP-dependent RNA helicase DeaD</fullName>
    </submittedName>
</protein>
<dbReference type="GO" id="GO:0005524">
    <property type="term" value="F:ATP binding"/>
    <property type="evidence" value="ECO:0007669"/>
    <property type="project" value="UniProtKB-KW"/>
</dbReference>
<keyword evidence="11" id="KW-1185">Reference proteome</keyword>
<dbReference type="InterPro" id="IPR000629">
    <property type="entry name" value="RNA-helicase_DEAD-box_CS"/>
</dbReference>
<dbReference type="RefSeq" id="WP_126537173.1">
    <property type="nucleotide sequence ID" value="NZ_BSPM01000008.1"/>
</dbReference>
<evidence type="ECO:0000313" key="11">
    <source>
        <dbReference type="Proteomes" id="UP000294547"/>
    </source>
</evidence>
<dbReference type="PROSITE" id="PS51192">
    <property type="entry name" value="HELICASE_ATP_BIND_1"/>
    <property type="match status" value="1"/>
</dbReference>
<evidence type="ECO:0000259" key="9">
    <source>
        <dbReference type="PROSITE" id="PS51194"/>
    </source>
</evidence>
<dbReference type="Proteomes" id="UP000294547">
    <property type="component" value="Unassembled WGS sequence"/>
</dbReference>
<name>A0A4R6RK33_9HYPH</name>
<dbReference type="PANTHER" id="PTHR47959">
    <property type="entry name" value="ATP-DEPENDENT RNA HELICASE RHLE-RELATED"/>
    <property type="match status" value="1"/>
</dbReference>
<dbReference type="GO" id="GO:0003724">
    <property type="term" value="F:RNA helicase activity"/>
    <property type="evidence" value="ECO:0007669"/>
    <property type="project" value="UniProtKB-ARBA"/>
</dbReference>
<feature type="compositionally biased region" description="Basic residues" evidence="7">
    <location>
        <begin position="554"/>
        <end position="563"/>
    </location>
</feature>
<dbReference type="CDD" id="cd00268">
    <property type="entry name" value="DEADc"/>
    <property type="match status" value="1"/>
</dbReference>
<accession>A0A4R6RK33</accession>
<keyword evidence="4 6" id="KW-0067">ATP-binding</keyword>
<evidence type="ECO:0000256" key="5">
    <source>
        <dbReference type="ARBA" id="ARBA00038437"/>
    </source>
</evidence>
<dbReference type="EMBL" id="SNXY01000006">
    <property type="protein sequence ID" value="TDP86465.1"/>
    <property type="molecule type" value="Genomic_DNA"/>
</dbReference>
<sequence length="563" mass="60622">MPFTVDNALVAQALADRGYTEPTPVQAAVADPALGGADLLVSARTGSGKTVAYGLAMVPTLLDGAERFPGPTTPKALVVAPTRELALQVHRELAWLYGKAGGRVLTCVGGMDPQREKKALAMGADVVVGTPGRLRDHMERGRLITDDLSAVVLDEADEMLNLGFREDLEFILGATPTDRRTLLFSATLPAEIVRLATRFQREAVRIDVTEDDTGHADIDYRALRIAGHEIEKAVVNVLRWYEARAAIVFCATREAVRRLHGALQERGFQVVALSGEMTQADRNQALTSMRDGRARVCVATDVAARGIDLPDLGLVVHAELPNDPEVLTHRSGRTGRAGRKGTAVLLVPHSRRRKAESLLAGAGVVAEWAGAPTAEEIRRLDGERLAADPMLTEEPTEEDLELARRLAEGRSSEELAAALIRYARVGLPSPEELIVPAAERPERRAAAEGPRVDEGAVWFRLAVGRRDGAEVRHILPLICRRAAIPKREIGTIRIGDRETLFAVTAAAAGQVAFAAANGGPGDVPIAPADGEPVAPQRRRFKDDGRPAPAGRPTKPPRRKERHG</sequence>
<proteinExistence type="inferred from homology"/>
<dbReference type="GO" id="GO:0003676">
    <property type="term" value="F:nucleic acid binding"/>
    <property type="evidence" value="ECO:0007669"/>
    <property type="project" value="InterPro"/>
</dbReference>